<feature type="transmembrane region" description="Helical" evidence="1">
    <location>
        <begin position="12"/>
        <end position="29"/>
    </location>
</feature>
<evidence type="ECO:0000256" key="1">
    <source>
        <dbReference type="SAM" id="Phobius"/>
    </source>
</evidence>
<name>A0A3R9IQR0_STRMT</name>
<keyword evidence="1" id="KW-1133">Transmembrane helix</keyword>
<evidence type="ECO:0000313" key="2">
    <source>
        <dbReference type="EMBL" id="RSI86201.1"/>
    </source>
</evidence>
<evidence type="ECO:0000313" key="3">
    <source>
        <dbReference type="Proteomes" id="UP000278063"/>
    </source>
</evidence>
<comment type="caution">
    <text evidence="2">The sequence shown here is derived from an EMBL/GenBank/DDBJ whole genome shotgun (WGS) entry which is preliminary data.</text>
</comment>
<keyword evidence="1" id="KW-0812">Transmembrane</keyword>
<accession>A0A3R9IQR0</accession>
<dbReference type="AlphaFoldDB" id="A0A3R9IQR0"/>
<protein>
    <submittedName>
        <fullName evidence="2">Uncharacterized protein</fullName>
    </submittedName>
</protein>
<dbReference type="RefSeq" id="WP_125386611.1">
    <property type="nucleotide sequence ID" value="NZ_RJNW01000004.1"/>
</dbReference>
<gene>
    <name evidence="2" type="ORF">D8849_06870</name>
</gene>
<keyword evidence="1" id="KW-0472">Membrane</keyword>
<organism evidence="2 3">
    <name type="scientific">Streptococcus mitis</name>
    <dbReference type="NCBI Taxonomy" id="28037"/>
    <lineage>
        <taxon>Bacteria</taxon>
        <taxon>Bacillati</taxon>
        <taxon>Bacillota</taxon>
        <taxon>Bacilli</taxon>
        <taxon>Lactobacillales</taxon>
        <taxon>Streptococcaceae</taxon>
        <taxon>Streptococcus</taxon>
        <taxon>Streptococcus mitis group</taxon>
    </lineage>
</organism>
<proteinExistence type="predicted"/>
<feature type="transmembrane region" description="Helical" evidence="1">
    <location>
        <begin position="49"/>
        <end position="67"/>
    </location>
</feature>
<reference evidence="2 3" key="1">
    <citation type="submission" date="2018-11" db="EMBL/GenBank/DDBJ databases">
        <title>Species Designations Belie Phenotypic and Genotypic Heterogeneity in Oral Streptococci.</title>
        <authorList>
            <person name="Velsko I."/>
        </authorList>
    </citation>
    <scope>NUCLEOTIDE SEQUENCE [LARGE SCALE GENOMIC DNA]</scope>
    <source>
        <strain evidence="2 3">KLC01</strain>
    </source>
</reference>
<dbReference type="Proteomes" id="UP000278063">
    <property type="component" value="Unassembled WGS sequence"/>
</dbReference>
<dbReference type="EMBL" id="RJNW01000004">
    <property type="protein sequence ID" value="RSI86201.1"/>
    <property type="molecule type" value="Genomic_DNA"/>
</dbReference>
<sequence>MKKLKKLTSYKTIWFWLTICLLVYILIQSKVTVVKMFIDIVSYVYQQVISEPIAFLAFLISIITVYIERINVLKTDRRAKLSISYKKEEMSEVKAVFNGEAKEIEVPKLRIYENSGTIKSTYIFTPYIKNNDVKNDNDTIDDNYFSFNAVHIHLNENSNFFNPARLHYNNCIAPSSFISNNPNENQSHFIFCLFEGVDGSYKLLLLVYLKNENGNYDLQVIDRVDALNKGAVYLQHYYNQFKKCEKYLSENNIIIS</sequence>